<sequence>MTDSPHIAYIPRPLKILGILTVVGVFAVNAMGFVDHDTHSGQGCGAQWPLCQGTVIPPFTHEAVVIEWTHRVLSLGFFLVLTAFLLGLRKHYQGQPTVMRPVVTVIVLLVAETTLCTLSVLWTLPTALLGLLAVGGLVVQTLLARLTLGLGNPGSQDQMPSIWSRTALGMLLLYLYAGACASYQTLPIEWLTTGVHILGIFMAITGAVWIAGARSAGERRTAWMFAIPALLGAALVHLNRLTVLGDLGVVLWLSWLLAAALKGCLPPLVNRASRPALRIPTGASRTTAPLSKTR</sequence>
<evidence type="ECO:0000313" key="3">
    <source>
        <dbReference type="Proteomes" id="UP000242972"/>
    </source>
</evidence>
<dbReference type="Proteomes" id="UP000242972">
    <property type="component" value="Unassembled WGS sequence"/>
</dbReference>
<feature type="transmembrane region" description="Helical" evidence="1">
    <location>
        <begin position="128"/>
        <end position="150"/>
    </location>
</feature>
<feature type="transmembrane region" description="Helical" evidence="1">
    <location>
        <begin position="249"/>
        <end position="269"/>
    </location>
</feature>
<keyword evidence="1" id="KW-0472">Membrane</keyword>
<gene>
    <name evidence="2" type="ORF">C7B46_12895</name>
</gene>
<reference evidence="2 3" key="1">
    <citation type="journal article" date="2014" name="BMC Genomics">
        <title>Comparison of environmental and isolate Sulfobacillus genomes reveals diverse carbon, sulfur, nitrogen, and hydrogen metabolisms.</title>
        <authorList>
            <person name="Justice N.B."/>
            <person name="Norman A."/>
            <person name="Brown C.T."/>
            <person name="Singh A."/>
            <person name="Thomas B.C."/>
            <person name="Banfield J.F."/>
        </authorList>
    </citation>
    <scope>NUCLEOTIDE SEQUENCE [LARGE SCALE GENOMIC DNA]</scope>
    <source>
        <strain evidence="2">AMDSBA4</strain>
    </source>
</reference>
<feature type="transmembrane region" description="Helical" evidence="1">
    <location>
        <begin position="162"/>
        <end position="184"/>
    </location>
</feature>
<dbReference type="AlphaFoldDB" id="A0A2T2XE46"/>
<feature type="transmembrane region" description="Helical" evidence="1">
    <location>
        <begin position="16"/>
        <end position="34"/>
    </location>
</feature>
<keyword evidence="1" id="KW-1133">Transmembrane helix</keyword>
<dbReference type="EMBL" id="PXYW01000032">
    <property type="protein sequence ID" value="PSR32791.1"/>
    <property type="molecule type" value="Genomic_DNA"/>
</dbReference>
<feature type="transmembrane region" description="Helical" evidence="1">
    <location>
        <begin position="190"/>
        <end position="210"/>
    </location>
</feature>
<feature type="transmembrane region" description="Helical" evidence="1">
    <location>
        <begin position="68"/>
        <end position="88"/>
    </location>
</feature>
<proteinExistence type="predicted"/>
<accession>A0A2T2XE46</accession>
<evidence type="ECO:0008006" key="4">
    <source>
        <dbReference type="Google" id="ProtNLM"/>
    </source>
</evidence>
<feature type="transmembrane region" description="Helical" evidence="1">
    <location>
        <begin position="100"/>
        <end position="122"/>
    </location>
</feature>
<keyword evidence="1" id="KW-0812">Transmembrane</keyword>
<comment type="caution">
    <text evidence="2">The sequence shown here is derived from an EMBL/GenBank/DDBJ whole genome shotgun (WGS) entry which is preliminary data.</text>
</comment>
<organism evidence="2 3">
    <name type="scientific">Sulfobacillus benefaciens</name>
    <dbReference type="NCBI Taxonomy" id="453960"/>
    <lineage>
        <taxon>Bacteria</taxon>
        <taxon>Bacillati</taxon>
        <taxon>Bacillota</taxon>
        <taxon>Clostridia</taxon>
        <taxon>Eubacteriales</taxon>
        <taxon>Clostridiales Family XVII. Incertae Sedis</taxon>
        <taxon>Sulfobacillus</taxon>
    </lineage>
</organism>
<evidence type="ECO:0000313" key="2">
    <source>
        <dbReference type="EMBL" id="PSR32791.1"/>
    </source>
</evidence>
<evidence type="ECO:0000256" key="1">
    <source>
        <dbReference type="SAM" id="Phobius"/>
    </source>
</evidence>
<protein>
    <recommendedName>
        <fullName evidence="4">Cytochrome oxidase assembly protein</fullName>
    </recommendedName>
</protein>
<feature type="transmembrane region" description="Helical" evidence="1">
    <location>
        <begin position="222"/>
        <end position="243"/>
    </location>
</feature>
<name>A0A2T2XE46_9FIRM</name>